<dbReference type="AlphaFoldDB" id="A0AAV6TN61"/>
<gene>
    <name evidence="1" type="ORF">JTE90_029611</name>
</gene>
<accession>A0AAV6TN61</accession>
<dbReference type="EMBL" id="JAFNEN010002236">
    <property type="protein sequence ID" value="KAG8172921.1"/>
    <property type="molecule type" value="Genomic_DNA"/>
</dbReference>
<keyword evidence="2" id="KW-1185">Reference proteome</keyword>
<protein>
    <submittedName>
        <fullName evidence="1">Uncharacterized protein</fullName>
    </submittedName>
</protein>
<sequence length="105" mass="11552">MCSQQINSKDQRVSLVQGSEKDFVTVVLRKVEKDLKNEAVPGANETTTSILNLISTEGTKIKSNVPGSKLTEQISFMELNGENTYKIEEKQVSLSEGEAFSTRVA</sequence>
<evidence type="ECO:0000313" key="1">
    <source>
        <dbReference type="EMBL" id="KAG8172921.1"/>
    </source>
</evidence>
<reference evidence="1 2" key="1">
    <citation type="journal article" date="2022" name="Nat. Ecol. Evol.">
        <title>A masculinizing supergene underlies an exaggerated male reproductive morph in a spider.</title>
        <authorList>
            <person name="Hendrickx F."/>
            <person name="De Corte Z."/>
            <person name="Sonet G."/>
            <person name="Van Belleghem S.M."/>
            <person name="Kostlbacher S."/>
            <person name="Vangestel C."/>
        </authorList>
    </citation>
    <scope>NUCLEOTIDE SEQUENCE [LARGE SCALE GENOMIC DNA]</scope>
    <source>
        <strain evidence="1">W744_W776</strain>
    </source>
</reference>
<feature type="non-terminal residue" evidence="1">
    <location>
        <position position="105"/>
    </location>
</feature>
<dbReference type="Proteomes" id="UP000827092">
    <property type="component" value="Unassembled WGS sequence"/>
</dbReference>
<proteinExistence type="predicted"/>
<name>A0AAV6TN61_9ARAC</name>
<evidence type="ECO:0000313" key="2">
    <source>
        <dbReference type="Proteomes" id="UP000827092"/>
    </source>
</evidence>
<comment type="caution">
    <text evidence="1">The sequence shown here is derived from an EMBL/GenBank/DDBJ whole genome shotgun (WGS) entry which is preliminary data.</text>
</comment>
<organism evidence="1 2">
    <name type="scientific">Oedothorax gibbosus</name>
    <dbReference type="NCBI Taxonomy" id="931172"/>
    <lineage>
        <taxon>Eukaryota</taxon>
        <taxon>Metazoa</taxon>
        <taxon>Ecdysozoa</taxon>
        <taxon>Arthropoda</taxon>
        <taxon>Chelicerata</taxon>
        <taxon>Arachnida</taxon>
        <taxon>Araneae</taxon>
        <taxon>Araneomorphae</taxon>
        <taxon>Entelegynae</taxon>
        <taxon>Araneoidea</taxon>
        <taxon>Linyphiidae</taxon>
        <taxon>Erigoninae</taxon>
        <taxon>Oedothorax</taxon>
    </lineage>
</organism>